<reference evidence="3" key="1">
    <citation type="journal article" date="2010" name="Genome Res.">
        <title>Population genomic sequencing of Coccidioides fungi reveals recent hybridization and transposon control.</title>
        <authorList>
            <person name="Neafsey D.E."/>
            <person name="Barker B.M."/>
            <person name="Sharpton T.J."/>
            <person name="Stajich J.E."/>
            <person name="Park D.J."/>
            <person name="Whiston E."/>
            <person name="Hung C.-Y."/>
            <person name="McMahan C."/>
            <person name="White J."/>
            <person name="Sykes S."/>
            <person name="Heiman D."/>
            <person name="Young S."/>
            <person name="Zeng Q."/>
            <person name="Abouelleil A."/>
            <person name="Aftuck L."/>
            <person name="Bessette D."/>
            <person name="Brown A."/>
            <person name="FitzGerald M."/>
            <person name="Lui A."/>
            <person name="Macdonald J.P."/>
            <person name="Priest M."/>
            <person name="Orbach M.J."/>
            <person name="Galgiani J.N."/>
            <person name="Kirkland T.N."/>
            <person name="Cole G.T."/>
            <person name="Birren B.W."/>
            <person name="Henn M.R."/>
            <person name="Taylor J.W."/>
            <person name="Rounsley S.D."/>
        </authorList>
    </citation>
    <scope>NUCLEOTIDE SEQUENCE [LARGE SCALE GENOMIC DNA]</scope>
    <source>
        <strain evidence="3">H538.4</strain>
    </source>
</reference>
<dbReference type="EMBL" id="DS017045">
    <property type="protein sequence ID" value="KMU91862.1"/>
    <property type="molecule type" value="Genomic_DNA"/>
</dbReference>
<dbReference type="Proteomes" id="UP000054563">
    <property type="component" value="Unassembled WGS sequence"/>
</dbReference>
<accession>A0A0J8S3X9</accession>
<feature type="compositionally biased region" description="Low complexity" evidence="1">
    <location>
        <begin position="27"/>
        <end position="37"/>
    </location>
</feature>
<dbReference type="VEuPathDB" id="FungiDB:CIHG_09601"/>
<feature type="compositionally biased region" description="Basic and acidic residues" evidence="1">
    <location>
        <begin position="1"/>
        <end position="11"/>
    </location>
</feature>
<feature type="region of interest" description="Disordered" evidence="1">
    <location>
        <begin position="1"/>
        <end position="82"/>
    </location>
</feature>
<evidence type="ECO:0000256" key="1">
    <source>
        <dbReference type="SAM" id="MobiDB-lite"/>
    </source>
</evidence>
<organism evidence="2 3">
    <name type="scientific">Coccidioides immitis H538.4</name>
    <dbReference type="NCBI Taxonomy" id="396776"/>
    <lineage>
        <taxon>Eukaryota</taxon>
        <taxon>Fungi</taxon>
        <taxon>Dikarya</taxon>
        <taxon>Ascomycota</taxon>
        <taxon>Pezizomycotina</taxon>
        <taxon>Eurotiomycetes</taxon>
        <taxon>Eurotiomycetidae</taxon>
        <taxon>Onygenales</taxon>
        <taxon>Onygenaceae</taxon>
        <taxon>Coccidioides</taxon>
    </lineage>
</organism>
<evidence type="ECO:0000313" key="2">
    <source>
        <dbReference type="EMBL" id="KMU91862.1"/>
    </source>
</evidence>
<name>A0A0J8S3X9_COCIT</name>
<evidence type="ECO:0000313" key="3">
    <source>
        <dbReference type="Proteomes" id="UP000054563"/>
    </source>
</evidence>
<gene>
    <name evidence="2" type="ORF">CIHG_09601</name>
</gene>
<protein>
    <submittedName>
        <fullName evidence="2">Uncharacterized protein</fullName>
    </submittedName>
</protein>
<dbReference type="AlphaFoldDB" id="A0A0J8S3X9"/>
<feature type="compositionally biased region" description="Polar residues" evidence="1">
    <location>
        <begin position="68"/>
        <end position="82"/>
    </location>
</feature>
<proteinExistence type="predicted"/>
<sequence>MTYPTVHEKPCGKKTSQASSRSPRAGDSSFSDSQSQQHPSCPVVSGIPSAISSPPIRERLAGLFSATGPGSRNSKGAEINTPSRISWSVDSPFWAPSLSPNWTAMTMAGGDIVAENDRIALGSPLLSVVLAMKPALAAPRTRETLPQRTETSTKGA</sequence>